<name>A0ABM9PNY9_9FLAO</name>
<evidence type="ECO:0000313" key="2">
    <source>
        <dbReference type="Proteomes" id="UP001497602"/>
    </source>
</evidence>
<sequence length="120" mass="13822">MSESIIIDDFKDFFSYLDESLPDNANYMNLSNLCLALFFTVDFLPVEFKLLELNKETLSIVFSKICKKRNIATYPYEAYLYGASFHNSHDKGHWLEILASTLKLNTKPNIEEAKSLLIGK</sequence>
<dbReference type="EMBL" id="CAXJRC010000033">
    <property type="protein sequence ID" value="CAL2107426.1"/>
    <property type="molecule type" value="Genomic_DNA"/>
</dbReference>
<protein>
    <submittedName>
        <fullName evidence="1">Uncharacterized protein</fullName>
    </submittedName>
</protein>
<proteinExistence type="predicted"/>
<keyword evidence="2" id="KW-1185">Reference proteome</keyword>
<comment type="caution">
    <text evidence="1">The sequence shown here is derived from an EMBL/GenBank/DDBJ whole genome shotgun (WGS) entry which is preliminary data.</text>
</comment>
<evidence type="ECO:0000313" key="1">
    <source>
        <dbReference type="EMBL" id="CAL2107426.1"/>
    </source>
</evidence>
<organism evidence="1 2">
    <name type="scientific">Tenacibaculum vairaonense</name>
    <dbReference type="NCBI Taxonomy" id="3137860"/>
    <lineage>
        <taxon>Bacteria</taxon>
        <taxon>Pseudomonadati</taxon>
        <taxon>Bacteroidota</taxon>
        <taxon>Flavobacteriia</taxon>
        <taxon>Flavobacteriales</taxon>
        <taxon>Flavobacteriaceae</taxon>
        <taxon>Tenacibaculum</taxon>
    </lineage>
</organism>
<gene>
    <name evidence="1" type="ORF">T190115A13A_30272</name>
</gene>
<dbReference type="RefSeq" id="WP_348739037.1">
    <property type="nucleotide sequence ID" value="NZ_CAXJRC010000033.1"/>
</dbReference>
<accession>A0ABM9PNY9</accession>
<reference evidence="1 2" key="1">
    <citation type="submission" date="2024-05" db="EMBL/GenBank/DDBJ databases">
        <authorList>
            <person name="Duchaud E."/>
        </authorList>
    </citation>
    <scope>NUCLEOTIDE SEQUENCE [LARGE SCALE GENOMIC DNA]</scope>
    <source>
        <strain evidence="1">Ena-SAMPLE-TAB-13-05-2024-13:56:06:370-140305</strain>
    </source>
</reference>
<dbReference type="Proteomes" id="UP001497602">
    <property type="component" value="Unassembled WGS sequence"/>
</dbReference>